<keyword evidence="5 11" id="KW-0067">ATP-binding</keyword>
<evidence type="ECO:0000256" key="8">
    <source>
        <dbReference type="ARBA" id="ARBA00023146"/>
    </source>
</evidence>
<dbReference type="GO" id="GO:0006437">
    <property type="term" value="P:tyrosyl-tRNA aminoacylation"/>
    <property type="evidence" value="ECO:0007669"/>
    <property type="project" value="UniProtKB-UniRule"/>
</dbReference>
<comment type="subunit">
    <text evidence="11">Homodimer.</text>
</comment>
<feature type="binding site" evidence="11">
    <location>
        <position position="231"/>
    </location>
    <ligand>
        <name>ATP</name>
        <dbReference type="ChEBI" id="CHEBI:30616"/>
    </ligand>
</feature>
<dbReference type="InterPro" id="IPR002305">
    <property type="entry name" value="aa-tRNA-synth_Ic"/>
</dbReference>
<dbReference type="GO" id="GO:0004831">
    <property type="term" value="F:tyrosine-tRNA ligase activity"/>
    <property type="evidence" value="ECO:0007669"/>
    <property type="project" value="UniProtKB-UniRule"/>
</dbReference>
<dbReference type="PROSITE" id="PS00178">
    <property type="entry name" value="AA_TRNA_LIGASE_I"/>
    <property type="match status" value="1"/>
</dbReference>
<feature type="short sequence motif" description="'HIGH' region" evidence="11">
    <location>
        <begin position="36"/>
        <end position="45"/>
    </location>
</feature>
<sequence>MEDLKWRGLLYQQTDEEGLTKVVNDEKISLYCGVDPTADSMHIGHIVPLLTLRRFQNHGHRPILLVGGATGMIGDPSGRSEERQLQTTEQIAKNVEGITKQMQRIFDFETENGALMVNNNDWIGGMTTIEFLRDYGKLLGVNYMLAKDNVASRLDSGISFTEFSYMLIQGIDFNHLYTNYGCRVQIGGSDQWGNITTGLEVIRKVQEDDEAKAFGITIPLVTKADGTKFGKTAGGAVWLDAEKTSPYEFYQFWVNTADADVIKYLKIFTFLERAEIEALEVSVQEEAHLRKAQRTLAEEMTRLIHGQGALDQAIRISQALFSGDLKALSVDEMRDAFKDVPSAEMPKEDKNIVDFIVEAGISSSKRQGREDVNNGAISINGERIKDTQYTITGEDRLEDQFTIVRRGRRNYTMVKFS</sequence>
<dbReference type="PANTHER" id="PTHR11766">
    <property type="entry name" value="TYROSYL-TRNA SYNTHETASE"/>
    <property type="match status" value="1"/>
</dbReference>
<evidence type="ECO:0000256" key="6">
    <source>
        <dbReference type="ARBA" id="ARBA00022884"/>
    </source>
</evidence>
<dbReference type="KEGG" id="surl:BI350_06400"/>
<evidence type="ECO:0000256" key="10">
    <source>
        <dbReference type="ARBA" id="ARBA00060965"/>
    </source>
</evidence>
<dbReference type="InterPro" id="IPR001412">
    <property type="entry name" value="aa-tRNA-synth_I_CS"/>
</dbReference>
<dbReference type="Pfam" id="PF22421">
    <property type="entry name" value="SYY_C-terminal"/>
    <property type="match status" value="1"/>
</dbReference>
<keyword evidence="6 12" id="KW-0694">RNA-binding</keyword>
<evidence type="ECO:0000256" key="1">
    <source>
        <dbReference type="ARBA" id="ARBA00004496"/>
    </source>
</evidence>
<dbReference type="PANTHER" id="PTHR11766:SF0">
    <property type="entry name" value="TYROSINE--TRNA LIGASE, MITOCHONDRIAL"/>
    <property type="match status" value="1"/>
</dbReference>
<evidence type="ECO:0000313" key="15">
    <source>
        <dbReference type="Proteomes" id="UP000185746"/>
    </source>
</evidence>
<dbReference type="FunFam" id="1.10.240.10:FF:000001">
    <property type="entry name" value="Tyrosine--tRNA ligase"/>
    <property type="match status" value="1"/>
</dbReference>
<dbReference type="GO" id="GO:0005524">
    <property type="term" value="F:ATP binding"/>
    <property type="evidence" value="ECO:0007669"/>
    <property type="project" value="UniProtKB-UniRule"/>
</dbReference>
<evidence type="ECO:0000256" key="2">
    <source>
        <dbReference type="ARBA" id="ARBA00022490"/>
    </source>
</evidence>
<dbReference type="InterPro" id="IPR024088">
    <property type="entry name" value="Tyr-tRNA-ligase_bac-type"/>
</dbReference>
<feature type="binding site" evidence="11">
    <location>
        <position position="31"/>
    </location>
    <ligand>
        <name>L-tyrosine</name>
        <dbReference type="ChEBI" id="CHEBI:58315"/>
    </ligand>
</feature>
<evidence type="ECO:0000256" key="5">
    <source>
        <dbReference type="ARBA" id="ARBA00022840"/>
    </source>
</evidence>
<dbReference type="EMBL" id="CP017560">
    <property type="protein sequence ID" value="AOV09126.1"/>
    <property type="molecule type" value="Genomic_DNA"/>
</dbReference>
<name>A0A1D8JK88_9BACL</name>
<evidence type="ECO:0000256" key="3">
    <source>
        <dbReference type="ARBA" id="ARBA00022598"/>
    </source>
</evidence>
<dbReference type="PRINTS" id="PR01040">
    <property type="entry name" value="TRNASYNTHTYR"/>
</dbReference>
<dbReference type="InterPro" id="IPR014729">
    <property type="entry name" value="Rossmann-like_a/b/a_fold"/>
</dbReference>
<evidence type="ECO:0000313" key="14">
    <source>
        <dbReference type="EMBL" id="AOV09126.1"/>
    </source>
</evidence>
<evidence type="ECO:0000256" key="4">
    <source>
        <dbReference type="ARBA" id="ARBA00022741"/>
    </source>
</evidence>
<dbReference type="Pfam" id="PF00579">
    <property type="entry name" value="tRNA-synt_1b"/>
    <property type="match status" value="1"/>
</dbReference>
<dbReference type="PROSITE" id="PS50889">
    <property type="entry name" value="S4"/>
    <property type="match status" value="1"/>
</dbReference>
<dbReference type="Gene3D" id="1.10.240.10">
    <property type="entry name" value="Tyrosyl-Transfer RNA Synthetase"/>
    <property type="match status" value="1"/>
</dbReference>
<keyword evidence="8 11" id="KW-0030">Aminoacyl-tRNA synthetase</keyword>
<dbReference type="InterPro" id="IPR024107">
    <property type="entry name" value="Tyr-tRNA-ligase_bac_1"/>
</dbReference>
<gene>
    <name evidence="11" type="primary">tyrS</name>
    <name evidence="14" type="ORF">BI350_06400</name>
</gene>
<dbReference type="InterPro" id="IPR054608">
    <property type="entry name" value="SYY-like_C"/>
</dbReference>
<accession>A0A1D8JK88</accession>
<dbReference type="HAMAP" id="MF_02006">
    <property type="entry name" value="Tyr_tRNA_synth_type1"/>
    <property type="match status" value="1"/>
</dbReference>
<dbReference type="InterPro" id="IPR002942">
    <property type="entry name" value="S4_RNA-bd"/>
</dbReference>
<keyword evidence="4 11" id="KW-0547">Nucleotide-binding</keyword>
<evidence type="ECO:0000256" key="12">
    <source>
        <dbReference type="PROSITE-ProRule" id="PRU00182"/>
    </source>
</evidence>
<dbReference type="InterPro" id="IPR002307">
    <property type="entry name" value="Tyr-tRNA-ligase"/>
</dbReference>
<protein>
    <recommendedName>
        <fullName evidence="11">Tyrosine--tRNA ligase</fullName>
        <ecNumber evidence="11">6.1.1.1</ecNumber>
    </recommendedName>
    <alternativeName>
        <fullName evidence="11">Tyrosyl-tRNA synthetase</fullName>
        <shortName evidence="11">TyrRS</shortName>
    </alternativeName>
</protein>
<dbReference type="AlphaFoldDB" id="A0A1D8JK88"/>
<evidence type="ECO:0000256" key="9">
    <source>
        <dbReference type="ARBA" id="ARBA00048248"/>
    </source>
</evidence>
<dbReference type="Gene3D" id="3.40.50.620">
    <property type="entry name" value="HUPs"/>
    <property type="match status" value="1"/>
</dbReference>
<dbReference type="InterPro" id="IPR036986">
    <property type="entry name" value="S4_RNA-bd_sf"/>
</dbReference>
<dbReference type="Proteomes" id="UP000185746">
    <property type="component" value="Chromosome"/>
</dbReference>
<keyword evidence="15" id="KW-1185">Reference proteome</keyword>
<keyword evidence="2 11" id="KW-0963">Cytoplasm</keyword>
<keyword evidence="7 11" id="KW-0648">Protein biosynthesis</keyword>
<dbReference type="SMART" id="SM00363">
    <property type="entry name" value="S4"/>
    <property type="match status" value="1"/>
</dbReference>
<dbReference type="Gene3D" id="3.10.290.10">
    <property type="entry name" value="RNA-binding S4 domain"/>
    <property type="match status" value="1"/>
</dbReference>
<dbReference type="GO" id="GO:0042803">
    <property type="term" value="F:protein homodimerization activity"/>
    <property type="evidence" value="ECO:0007669"/>
    <property type="project" value="UniProtKB-ARBA"/>
</dbReference>
<comment type="function">
    <text evidence="11">Catalyzes the attachment of tyrosine to tRNA(Tyr) in a two-step reaction: tyrosine is first activated by ATP to form Tyr-AMP and then transferred to the acceptor end of tRNA(Tyr).</text>
</comment>
<dbReference type="GO" id="GO:0005829">
    <property type="term" value="C:cytosol"/>
    <property type="evidence" value="ECO:0007669"/>
    <property type="project" value="TreeGrafter"/>
</dbReference>
<organism evidence="14 15">
    <name type="scientific">Sporosarcina ureilytica</name>
    <dbReference type="NCBI Taxonomy" id="298596"/>
    <lineage>
        <taxon>Bacteria</taxon>
        <taxon>Bacillati</taxon>
        <taxon>Bacillota</taxon>
        <taxon>Bacilli</taxon>
        <taxon>Bacillales</taxon>
        <taxon>Caryophanaceae</taxon>
        <taxon>Sporosarcina</taxon>
    </lineage>
</organism>
<dbReference type="FunFam" id="3.40.50.620:FF:000008">
    <property type="entry name" value="Tyrosine--tRNA ligase"/>
    <property type="match status" value="1"/>
</dbReference>
<keyword evidence="3 11" id="KW-0436">Ligase</keyword>
<dbReference type="SUPFAM" id="SSF55174">
    <property type="entry name" value="Alpha-L RNA-binding motif"/>
    <property type="match status" value="1"/>
</dbReference>
<feature type="binding site" evidence="11">
    <location>
        <position position="169"/>
    </location>
    <ligand>
        <name>L-tyrosine</name>
        <dbReference type="ChEBI" id="CHEBI:58315"/>
    </ligand>
</feature>
<feature type="short sequence motif" description="'KMSKS' region" evidence="11">
    <location>
        <begin position="228"/>
        <end position="232"/>
    </location>
</feature>
<evidence type="ECO:0000259" key="13">
    <source>
        <dbReference type="SMART" id="SM00363"/>
    </source>
</evidence>
<evidence type="ECO:0000256" key="11">
    <source>
        <dbReference type="HAMAP-Rule" id="MF_02006"/>
    </source>
</evidence>
<dbReference type="NCBIfam" id="TIGR00234">
    <property type="entry name" value="tyrS"/>
    <property type="match status" value="1"/>
</dbReference>
<feature type="binding site" evidence="11">
    <location>
        <position position="165"/>
    </location>
    <ligand>
        <name>L-tyrosine</name>
        <dbReference type="ChEBI" id="CHEBI:58315"/>
    </ligand>
</feature>
<feature type="domain" description="RNA-binding S4" evidence="13">
    <location>
        <begin position="350"/>
        <end position="412"/>
    </location>
</feature>
<dbReference type="SUPFAM" id="SSF52374">
    <property type="entry name" value="Nucleotidylyl transferase"/>
    <property type="match status" value="1"/>
</dbReference>
<proteinExistence type="inferred from homology"/>
<dbReference type="GO" id="GO:0003723">
    <property type="term" value="F:RNA binding"/>
    <property type="evidence" value="ECO:0007669"/>
    <property type="project" value="UniProtKB-KW"/>
</dbReference>
<comment type="subcellular location">
    <subcellularLocation>
        <location evidence="1 11">Cytoplasm</location>
    </subcellularLocation>
</comment>
<reference evidence="14 15" key="1">
    <citation type="submission" date="2016-09" db="EMBL/GenBank/DDBJ databases">
        <title>Complete genome sequence of the Lysinibacillus sphaericus LMG 22257, a specie of Bacillus with ureolytic activity that can effectively biodeposit calcium carbonate.</title>
        <authorList>
            <person name="Yan W."/>
        </authorList>
    </citation>
    <scope>NUCLEOTIDE SEQUENCE [LARGE SCALE GENOMIC DNA]</scope>
    <source>
        <strain evidence="14 15">LMG 22257</strain>
    </source>
</reference>
<evidence type="ECO:0000256" key="7">
    <source>
        <dbReference type="ARBA" id="ARBA00022917"/>
    </source>
</evidence>
<comment type="catalytic activity">
    <reaction evidence="9 11">
        <text>tRNA(Tyr) + L-tyrosine + ATP = L-tyrosyl-tRNA(Tyr) + AMP + diphosphate + H(+)</text>
        <dbReference type="Rhea" id="RHEA:10220"/>
        <dbReference type="Rhea" id="RHEA-COMP:9706"/>
        <dbReference type="Rhea" id="RHEA-COMP:9707"/>
        <dbReference type="ChEBI" id="CHEBI:15378"/>
        <dbReference type="ChEBI" id="CHEBI:30616"/>
        <dbReference type="ChEBI" id="CHEBI:33019"/>
        <dbReference type="ChEBI" id="CHEBI:58315"/>
        <dbReference type="ChEBI" id="CHEBI:78442"/>
        <dbReference type="ChEBI" id="CHEBI:78536"/>
        <dbReference type="ChEBI" id="CHEBI:456215"/>
        <dbReference type="EC" id="6.1.1.1"/>
    </reaction>
</comment>
<dbReference type="EC" id="6.1.1.1" evidence="11"/>
<dbReference type="CDD" id="cd00395">
    <property type="entry name" value="Tyr_Trp_RS_core"/>
    <property type="match status" value="1"/>
</dbReference>
<comment type="similarity">
    <text evidence="10 11">Belongs to the class-I aminoacyl-tRNA synthetase family. TyrS type 1 subfamily.</text>
</comment>